<name>A0ABS3QCT7_9BACT</name>
<dbReference type="EMBL" id="JAGETZ010000003">
    <property type="protein sequence ID" value="MBO2009057.1"/>
    <property type="molecule type" value="Genomic_DNA"/>
</dbReference>
<comment type="caution">
    <text evidence="2">The sequence shown here is derived from an EMBL/GenBank/DDBJ whole genome shotgun (WGS) entry which is preliminary data.</text>
</comment>
<organism evidence="2 3">
    <name type="scientific">Hymenobacter negativus</name>
    <dbReference type="NCBI Taxonomy" id="2795026"/>
    <lineage>
        <taxon>Bacteria</taxon>
        <taxon>Pseudomonadati</taxon>
        <taxon>Bacteroidota</taxon>
        <taxon>Cytophagia</taxon>
        <taxon>Cytophagales</taxon>
        <taxon>Hymenobacteraceae</taxon>
        <taxon>Hymenobacter</taxon>
    </lineage>
</organism>
<keyword evidence="1" id="KW-0812">Transmembrane</keyword>
<evidence type="ECO:0000313" key="2">
    <source>
        <dbReference type="EMBL" id="MBO2009057.1"/>
    </source>
</evidence>
<keyword evidence="3" id="KW-1185">Reference proteome</keyword>
<dbReference type="RefSeq" id="WP_208174681.1">
    <property type="nucleotide sequence ID" value="NZ_JAGETZ010000003.1"/>
</dbReference>
<dbReference type="Proteomes" id="UP000664369">
    <property type="component" value="Unassembled WGS sequence"/>
</dbReference>
<gene>
    <name evidence="2" type="ORF">J4E00_08335</name>
</gene>
<evidence type="ECO:0000313" key="3">
    <source>
        <dbReference type="Proteomes" id="UP000664369"/>
    </source>
</evidence>
<accession>A0ABS3QCT7</accession>
<evidence type="ECO:0000256" key="1">
    <source>
        <dbReference type="SAM" id="Phobius"/>
    </source>
</evidence>
<proteinExistence type="predicted"/>
<reference evidence="2 3" key="1">
    <citation type="submission" date="2021-03" db="EMBL/GenBank/DDBJ databases">
        <authorList>
            <person name="Kim M.K."/>
        </authorList>
    </citation>
    <scope>NUCLEOTIDE SEQUENCE [LARGE SCALE GENOMIC DNA]</scope>
    <source>
        <strain evidence="2 3">BT442</strain>
    </source>
</reference>
<sequence length="103" mass="11161">MMSNKPISEHAWVEQTLQSLEGTARPVPSPWLHQLVGHRLAARQTAALAEAPGLGWILTRVAVVAVLVLANLVTFAHHDDFGRGKDPSPIAAEYAYPTLTDVN</sequence>
<keyword evidence="1" id="KW-1133">Transmembrane helix</keyword>
<protein>
    <submittedName>
        <fullName evidence="2">Uncharacterized protein</fullName>
    </submittedName>
</protein>
<feature type="transmembrane region" description="Helical" evidence="1">
    <location>
        <begin position="57"/>
        <end position="76"/>
    </location>
</feature>
<keyword evidence="1" id="KW-0472">Membrane</keyword>